<name>A0A318LDV0_9PSEU</name>
<feature type="chain" id="PRO_5016466263" description="Mce-associated membrane protein" evidence="3">
    <location>
        <begin position="26"/>
        <end position="165"/>
    </location>
</feature>
<evidence type="ECO:0000313" key="4">
    <source>
        <dbReference type="EMBL" id="PXY24191.1"/>
    </source>
</evidence>
<comment type="subcellular location">
    <subcellularLocation>
        <location evidence="1">Membrane</location>
    </subcellularLocation>
</comment>
<dbReference type="EMBL" id="MASU01000013">
    <property type="protein sequence ID" value="PXY24191.1"/>
    <property type="molecule type" value="Genomic_DNA"/>
</dbReference>
<dbReference type="RefSeq" id="WP_110342200.1">
    <property type="nucleotide sequence ID" value="NZ_JBHVKT010000004.1"/>
</dbReference>
<dbReference type="AlphaFoldDB" id="A0A318LDV0"/>
<comment type="caution">
    <text evidence="4">The sequence shown here is derived from an EMBL/GenBank/DDBJ whole genome shotgun (WGS) entry which is preliminary data.</text>
</comment>
<sequence length="165" mass="17418">MRRRQLALAVAAVLLAGLGAWFTVAANGVRSGEAASNVAVVDAEATAEVTAAVTNAVNRIFTYTHEDTAATEEAAREVLRGNARGSYDALFAQVRREAPGQRLSVTTRVVDSAVRALTAGSAQVLVFLDQSATRADAEPGAAAAQLLVTVRREGERWVVTELEPR</sequence>
<protein>
    <recommendedName>
        <fullName evidence="6">Mce-associated membrane protein</fullName>
    </recommendedName>
</protein>
<organism evidence="4 5">
    <name type="scientific">Prauserella flavalba</name>
    <dbReference type="NCBI Taxonomy" id="1477506"/>
    <lineage>
        <taxon>Bacteria</taxon>
        <taxon>Bacillati</taxon>
        <taxon>Actinomycetota</taxon>
        <taxon>Actinomycetes</taxon>
        <taxon>Pseudonocardiales</taxon>
        <taxon>Pseudonocardiaceae</taxon>
        <taxon>Prauserella</taxon>
    </lineage>
</organism>
<keyword evidence="2" id="KW-0472">Membrane</keyword>
<keyword evidence="5" id="KW-1185">Reference proteome</keyword>
<dbReference type="Proteomes" id="UP000247892">
    <property type="component" value="Unassembled WGS sequence"/>
</dbReference>
<accession>A0A318LDV0</accession>
<evidence type="ECO:0000256" key="2">
    <source>
        <dbReference type="ARBA" id="ARBA00023136"/>
    </source>
</evidence>
<keyword evidence="3" id="KW-0732">Signal</keyword>
<dbReference type="PANTHER" id="PTHR37042">
    <property type="entry name" value="OUTER MEMBRANE PROTEIN RV1973"/>
    <property type="match status" value="1"/>
</dbReference>
<reference evidence="4 5" key="1">
    <citation type="submission" date="2016-07" db="EMBL/GenBank/DDBJ databases">
        <title>Draft genome sequence of Prauserella sp. YIM 121212, isolated from alkaline soil.</title>
        <authorList>
            <person name="Ruckert C."/>
            <person name="Albersmeier A."/>
            <person name="Jiang C.-L."/>
            <person name="Jiang Y."/>
            <person name="Kalinowski J."/>
            <person name="Schneider O."/>
            <person name="Winkler A."/>
            <person name="Zotchev S.B."/>
        </authorList>
    </citation>
    <scope>NUCLEOTIDE SEQUENCE [LARGE SCALE GENOMIC DNA]</scope>
    <source>
        <strain evidence="4 5">YIM 121212</strain>
    </source>
</reference>
<evidence type="ECO:0008006" key="6">
    <source>
        <dbReference type="Google" id="ProtNLM"/>
    </source>
</evidence>
<evidence type="ECO:0000313" key="5">
    <source>
        <dbReference type="Proteomes" id="UP000247892"/>
    </source>
</evidence>
<evidence type="ECO:0000256" key="3">
    <source>
        <dbReference type="SAM" id="SignalP"/>
    </source>
</evidence>
<dbReference type="PANTHER" id="PTHR37042:SF4">
    <property type="entry name" value="OUTER MEMBRANE PROTEIN RV1973"/>
    <property type="match status" value="1"/>
</dbReference>
<gene>
    <name evidence="4" type="ORF">BA062_28580</name>
</gene>
<proteinExistence type="predicted"/>
<dbReference type="GO" id="GO:0016020">
    <property type="term" value="C:membrane"/>
    <property type="evidence" value="ECO:0007669"/>
    <property type="project" value="UniProtKB-SubCell"/>
</dbReference>
<dbReference type="OrthoDB" id="5192320at2"/>
<feature type="signal peptide" evidence="3">
    <location>
        <begin position="1"/>
        <end position="25"/>
    </location>
</feature>
<evidence type="ECO:0000256" key="1">
    <source>
        <dbReference type="ARBA" id="ARBA00004370"/>
    </source>
</evidence>